<dbReference type="EMBL" id="JBANQN010000001">
    <property type="protein sequence ID" value="KAK6802987.1"/>
    <property type="molecule type" value="Genomic_DNA"/>
</dbReference>
<dbReference type="AlphaFoldDB" id="A0AAN8U1U4"/>
<dbReference type="Proteomes" id="UP001371456">
    <property type="component" value="Unassembled WGS sequence"/>
</dbReference>
<evidence type="ECO:0000313" key="1">
    <source>
        <dbReference type="EMBL" id="KAK6802987.1"/>
    </source>
</evidence>
<organism evidence="1 2">
    <name type="scientific">Solanum bulbocastanum</name>
    <name type="common">Wild potato</name>
    <dbReference type="NCBI Taxonomy" id="147425"/>
    <lineage>
        <taxon>Eukaryota</taxon>
        <taxon>Viridiplantae</taxon>
        <taxon>Streptophyta</taxon>
        <taxon>Embryophyta</taxon>
        <taxon>Tracheophyta</taxon>
        <taxon>Spermatophyta</taxon>
        <taxon>Magnoliopsida</taxon>
        <taxon>eudicotyledons</taxon>
        <taxon>Gunneridae</taxon>
        <taxon>Pentapetalae</taxon>
        <taxon>asterids</taxon>
        <taxon>lamiids</taxon>
        <taxon>Solanales</taxon>
        <taxon>Solanaceae</taxon>
        <taxon>Solanoideae</taxon>
        <taxon>Solaneae</taxon>
        <taxon>Solanum</taxon>
    </lineage>
</organism>
<protein>
    <submittedName>
        <fullName evidence="1">Uncharacterized protein</fullName>
    </submittedName>
</protein>
<keyword evidence="2" id="KW-1185">Reference proteome</keyword>
<comment type="caution">
    <text evidence="1">The sequence shown here is derived from an EMBL/GenBank/DDBJ whole genome shotgun (WGS) entry which is preliminary data.</text>
</comment>
<sequence length="61" mass="6621">MDTGEDPWVMDHLSFAAAPSIALRFRALGAAFAKANENGLRDCKLGTAIGQLPWSSRFILN</sequence>
<gene>
    <name evidence="1" type="ORF">RDI58_000771</name>
</gene>
<name>A0AAN8U1U4_SOLBU</name>
<reference evidence="1 2" key="1">
    <citation type="submission" date="2024-02" db="EMBL/GenBank/DDBJ databases">
        <title>de novo genome assembly of Solanum bulbocastanum strain 11H21.</title>
        <authorList>
            <person name="Hosaka A.J."/>
        </authorList>
    </citation>
    <scope>NUCLEOTIDE SEQUENCE [LARGE SCALE GENOMIC DNA]</scope>
    <source>
        <tissue evidence="1">Young leaves</tissue>
    </source>
</reference>
<proteinExistence type="predicted"/>
<evidence type="ECO:0000313" key="2">
    <source>
        <dbReference type="Proteomes" id="UP001371456"/>
    </source>
</evidence>
<accession>A0AAN8U1U4</accession>